<dbReference type="Pfam" id="PF01408">
    <property type="entry name" value="GFO_IDH_MocA"/>
    <property type="match status" value="1"/>
</dbReference>
<proteinExistence type="predicted"/>
<dbReference type="InterPro" id="IPR050463">
    <property type="entry name" value="Gfo/Idh/MocA_oxidrdct_glycsds"/>
</dbReference>
<evidence type="ECO:0000256" key="1">
    <source>
        <dbReference type="ARBA" id="ARBA00023002"/>
    </source>
</evidence>
<dbReference type="InterPro" id="IPR036291">
    <property type="entry name" value="NAD(P)-bd_dom_sf"/>
</dbReference>
<comment type="caution">
    <text evidence="4">The sequence shown here is derived from an EMBL/GenBank/DDBJ whole genome shotgun (WGS) entry which is preliminary data.</text>
</comment>
<name>A0A6B1D942_9CHLR</name>
<reference evidence="4" key="1">
    <citation type="submission" date="2019-09" db="EMBL/GenBank/DDBJ databases">
        <title>Characterisation of the sponge microbiome using genome-centric metagenomics.</title>
        <authorList>
            <person name="Engelberts J.P."/>
            <person name="Robbins S.J."/>
            <person name="De Goeij J.M."/>
            <person name="Aranda M."/>
            <person name="Bell S.C."/>
            <person name="Webster N.S."/>
        </authorList>
    </citation>
    <scope>NUCLEOTIDE SEQUENCE</scope>
    <source>
        <strain evidence="4">SB0661_bin_32</strain>
    </source>
</reference>
<evidence type="ECO:0000259" key="2">
    <source>
        <dbReference type="Pfam" id="PF01408"/>
    </source>
</evidence>
<dbReference type="EMBL" id="VXMH01000089">
    <property type="protein sequence ID" value="MYC96570.1"/>
    <property type="molecule type" value="Genomic_DNA"/>
</dbReference>
<sequence>MAKIRWGIVGCGDVCEVKSGPGLYKAENSALTAVMRRNGELAADFARRHGVARWYDDGDRLINDPEVDAVYVATPPDTHMEYTRKAAEAGKPVYVEKPMARTYAECQTMIRACEAAGVPLWVGYYRRRLPKFLKVQELIEQGAIGDVRSVLIRYYQPARPADAFPDQRGWRVDPEIAGAGLFLDLGSHMLDILDYLLGPISRVQGFAANQAGLYDAEDIVCGSFTFESGVQGTGTWMFTGFENLDWTEIEGTKGRIGYVCFDPSPIALTTSAGAEEIPVTQPDHVHQPLIQTIVDELNGSGRCPSTGVSGARTSWVMDQMLAEYRQKNYG</sequence>
<evidence type="ECO:0000313" key="4">
    <source>
        <dbReference type="EMBL" id="MYC96570.1"/>
    </source>
</evidence>
<feature type="domain" description="GFO/IDH/MocA-like oxidoreductase" evidence="3">
    <location>
        <begin position="132"/>
        <end position="256"/>
    </location>
</feature>
<dbReference type="Pfam" id="PF22725">
    <property type="entry name" value="GFO_IDH_MocA_C3"/>
    <property type="match status" value="1"/>
</dbReference>
<accession>A0A6B1D942</accession>
<dbReference type="GO" id="GO:0000166">
    <property type="term" value="F:nucleotide binding"/>
    <property type="evidence" value="ECO:0007669"/>
    <property type="project" value="InterPro"/>
</dbReference>
<dbReference type="Gene3D" id="3.30.360.10">
    <property type="entry name" value="Dihydrodipicolinate Reductase, domain 2"/>
    <property type="match status" value="1"/>
</dbReference>
<protein>
    <submittedName>
        <fullName evidence="4">Gfo/Idh/MocA family oxidoreductase</fullName>
    </submittedName>
</protein>
<dbReference type="InterPro" id="IPR055170">
    <property type="entry name" value="GFO_IDH_MocA-like_dom"/>
</dbReference>
<dbReference type="InterPro" id="IPR000683">
    <property type="entry name" value="Gfo/Idh/MocA-like_OxRdtase_N"/>
</dbReference>
<dbReference type="SUPFAM" id="SSF55347">
    <property type="entry name" value="Glyceraldehyde-3-phosphate dehydrogenase-like, C-terminal domain"/>
    <property type="match status" value="1"/>
</dbReference>
<keyword evidence="1" id="KW-0560">Oxidoreductase</keyword>
<dbReference type="PANTHER" id="PTHR43818">
    <property type="entry name" value="BCDNA.GH03377"/>
    <property type="match status" value="1"/>
</dbReference>
<dbReference type="AlphaFoldDB" id="A0A6B1D942"/>
<dbReference type="SUPFAM" id="SSF51735">
    <property type="entry name" value="NAD(P)-binding Rossmann-fold domains"/>
    <property type="match status" value="1"/>
</dbReference>
<dbReference type="PANTHER" id="PTHR43818:SF11">
    <property type="entry name" value="BCDNA.GH03377"/>
    <property type="match status" value="1"/>
</dbReference>
<dbReference type="Gene3D" id="3.40.50.720">
    <property type="entry name" value="NAD(P)-binding Rossmann-like Domain"/>
    <property type="match status" value="1"/>
</dbReference>
<feature type="domain" description="Gfo/Idh/MocA-like oxidoreductase N-terminal" evidence="2">
    <location>
        <begin position="4"/>
        <end position="124"/>
    </location>
</feature>
<gene>
    <name evidence="4" type="ORF">F4X14_16520</name>
</gene>
<evidence type="ECO:0000259" key="3">
    <source>
        <dbReference type="Pfam" id="PF22725"/>
    </source>
</evidence>
<dbReference type="GO" id="GO:0016491">
    <property type="term" value="F:oxidoreductase activity"/>
    <property type="evidence" value="ECO:0007669"/>
    <property type="project" value="UniProtKB-KW"/>
</dbReference>
<organism evidence="4">
    <name type="scientific">Caldilineaceae bacterium SB0661_bin_32</name>
    <dbReference type="NCBI Taxonomy" id="2605255"/>
    <lineage>
        <taxon>Bacteria</taxon>
        <taxon>Bacillati</taxon>
        <taxon>Chloroflexota</taxon>
        <taxon>Caldilineae</taxon>
        <taxon>Caldilineales</taxon>
        <taxon>Caldilineaceae</taxon>
    </lineage>
</organism>